<evidence type="ECO:0000256" key="8">
    <source>
        <dbReference type="ARBA" id="ARBA00023136"/>
    </source>
</evidence>
<evidence type="ECO:0000256" key="7">
    <source>
        <dbReference type="ARBA" id="ARBA00022989"/>
    </source>
</evidence>
<keyword evidence="14" id="KW-1185">Reference proteome</keyword>
<keyword evidence="10" id="KW-0325">Glycoprotein</keyword>
<dbReference type="InterPro" id="IPR017241">
    <property type="entry name" value="Toll-like_receptor"/>
</dbReference>
<dbReference type="InterPro" id="IPR026906">
    <property type="entry name" value="LRR_5"/>
</dbReference>
<keyword evidence="8 11" id="KW-0472">Membrane</keyword>
<gene>
    <name evidence="13" type="ORF">ABEB36_014836</name>
</gene>
<keyword evidence="5" id="KW-0732">Signal</keyword>
<dbReference type="InterPro" id="IPR032675">
    <property type="entry name" value="LRR_dom_sf"/>
</dbReference>
<protein>
    <recommendedName>
        <fullName evidence="12">TIR domain-containing protein</fullName>
    </recommendedName>
</protein>
<dbReference type="PROSITE" id="PS51450">
    <property type="entry name" value="LRR"/>
    <property type="match status" value="3"/>
</dbReference>
<feature type="transmembrane region" description="Helical" evidence="11">
    <location>
        <begin position="605"/>
        <end position="631"/>
    </location>
</feature>
<dbReference type="GO" id="GO:0016020">
    <property type="term" value="C:membrane"/>
    <property type="evidence" value="ECO:0007669"/>
    <property type="project" value="UniProtKB-SubCell"/>
</dbReference>
<dbReference type="Gene3D" id="3.40.50.10140">
    <property type="entry name" value="Toll/interleukin-1 receptor homology (TIR) domain"/>
    <property type="match status" value="1"/>
</dbReference>
<keyword evidence="4 11" id="KW-0812">Transmembrane</keyword>
<dbReference type="EMBL" id="JBDJPC010000014">
    <property type="protein sequence ID" value="KAL1488359.1"/>
    <property type="molecule type" value="Genomic_DNA"/>
</dbReference>
<reference evidence="13 14" key="1">
    <citation type="submission" date="2024-05" db="EMBL/GenBank/DDBJ databases">
        <title>Genetic variation in Jamaican populations of the coffee berry borer (Hypothenemus hampei).</title>
        <authorList>
            <person name="Errbii M."/>
            <person name="Myrie A."/>
        </authorList>
    </citation>
    <scope>NUCLEOTIDE SEQUENCE [LARGE SCALE GENOMIC DNA]</scope>
    <source>
        <strain evidence="13">JA-Hopewell-2020-01-JO</strain>
        <tissue evidence="13">Whole body</tissue>
    </source>
</reference>
<keyword evidence="9" id="KW-0675">Receptor</keyword>
<evidence type="ECO:0000256" key="5">
    <source>
        <dbReference type="ARBA" id="ARBA00022729"/>
    </source>
</evidence>
<dbReference type="PANTHER" id="PTHR24365:SF541">
    <property type="entry name" value="PROTEIN TOLL-RELATED"/>
    <property type="match status" value="1"/>
</dbReference>
<dbReference type="AlphaFoldDB" id="A0ABD1E3R7"/>
<comment type="similarity">
    <text evidence="2">Belongs to the Toll-like receptor family.</text>
</comment>
<dbReference type="InterPro" id="IPR003591">
    <property type="entry name" value="Leu-rich_rpt_typical-subtyp"/>
</dbReference>
<evidence type="ECO:0000256" key="3">
    <source>
        <dbReference type="ARBA" id="ARBA00022614"/>
    </source>
</evidence>
<evidence type="ECO:0000256" key="1">
    <source>
        <dbReference type="ARBA" id="ARBA00004479"/>
    </source>
</evidence>
<dbReference type="Pfam" id="PF01582">
    <property type="entry name" value="TIR"/>
    <property type="match status" value="1"/>
</dbReference>
<dbReference type="SUPFAM" id="SSF52200">
    <property type="entry name" value="Toll/Interleukin receptor TIR domain"/>
    <property type="match status" value="1"/>
</dbReference>
<dbReference type="PROSITE" id="PS50104">
    <property type="entry name" value="TIR"/>
    <property type="match status" value="1"/>
</dbReference>
<evidence type="ECO:0000259" key="12">
    <source>
        <dbReference type="PROSITE" id="PS50104"/>
    </source>
</evidence>
<dbReference type="Proteomes" id="UP001566132">
    <property type="component" value="Unassembled WGS sequence"/>
</dbReference>
<dbReference type="SMART" id="SM00365">
    <property type="entry name" value="LRR_SD22"/>
    <property type="match status" value="6"/>
</dbReference>
<evidence type="ECO:0000313" key="13">
    <source>
        <dbReference type="EMBL" id="KAL1488359.1"/>
    </source>
</evidence>
<name>A0ABD1E3R7_HYPHA</name>
<feature type="domain" description="TIR" evidence="12">
    <location>
        <begin position="661"/>
        <end position="796"/>
    </location>
</feature>
<comment type="caution">
    <text evidence="13">The sequence shown here is derived from an EMBL/GenBank/DDBJ whole genome shotgun (WGS) entry which is preliminary data.</text>
</comment>
<dbReference type="PANTHER" id="PTHR24365">
    <property type="entry name" value="TOLL-LIKE RECEPTOR"/>
    <property type="match status" value="1"/>
</dbReference>
<dbReference type="PIRSF" id="PIRSF037595">
    <property type="entry name" value="Toll-like_receptor"/>
    <property type="match status" value="1"/>
</dbReference>
<dbReference type="SMART" id="SM00369">
    <property type="entry name" value="LRR_TYP"/>
    <property type="match status" value="8"/>
</dbReference>
<evidence type="ECO:0000256" key="6">
    <source>
        <dbReference type="ARBA" id="ARBA00022737"/>
    </source>
</evidence>
<organism evidence="13 14">
    <name type="scientific">Hypothenemus hampei</name>
    <name type="common">Coffee berry borer</name>
    <dbReference type="NCBI Taxonomy" id="57062"/>
    <lineage>
        <taxon>Eukaryota</taxon>
        <taxon>Metazoa</taxon>
        <taxon>Ecdysozoa</taxon>
        <taxon>Arthropoda</taxon>
        <taxon>Hexapoda</taxon>
        <taxon>Insecta</taxon>
        <taxon>Pterygota</taxon>
        <taxon>Neoptera</taxon>
        <taxon>Endopterygota</taxon>
        <taxon>Coleoptera</taxon>
        <taxon>Polyphaga</taxon>
        <taxon>Cucujiformia</taxon>
        <taxon>Curculionidae</taxon>
        <taxon>Scolytinae</taxon>
        <taxon>Hypothenemus</taxon>
    </lineage>
</organism>
<evidence type="ECO:0000256" key="4">
    <source>
        <dbReference type="ARBA" id="ARBA00022692"/>
    </source>
</evidence>
<evidence type="ECO:0000256" key="2">
    <source>
        <dbReference type="ARBA" id="ARBA00009634"/>
    </source>
</evidence>
<keyword evidence="3" id="KW-0433">Leucine-rich repeat</keyword>
<dbReference type="InterPro" id="IPR035897">
    <property type="entry name" value="Toll_tir_struct_dom_sf"/>
</dbReference>
<keyword evidence="7 11" id="KW-1133">Transmembrane helix</keyword>
<accession>A0ABD1E3R7</accession>
<evidence type="ECO:0000256" key="10">
    <source>
        <dbReference type="ARBA" id="ARBA00023180"/>
    </source>
</evidence>
<proteinExistence type="inferred from homology"/>
<keyword evidence="6" id="KW-0677">Repeat</keyword>
<dbReference type="InterPro" id="IPR000157">
    <property type="entry name" value="TIR_dom"/>
</dbReference>
<dbReference type="Gene3D" id="3.80.10.10">
    <property type="entry name" value="Ribonuclease Inhibitor"/>
    <property type="match status" value="3"/>
</dbReference>
<dbReference type="InterPro" id="IPR001611">
    <property type="entry name" value="Leu-rich_rpt"/>
</dbReference>
<evidence type="ECO:0000256" key="9">
    <source>
        <dbReference type="ARBA" id="ARBA00023170"/>
    </source>
</evidence>
<sequence length="827" mass="97405">MKTLFFKTEPICTFYFSGLSIIGVRKAFILISVLIVLRVIFFFVFFSDMMTSISKIIYLLAVLFIRIKVNMILGISPFETERQCHNFNLNYTLNEIPGHVNDPKTKVLFFFENSIEYVRQDMFDDLPMLMNLSFNNNKIREVSTLAFSKNPLLEEVIIICNPGMILKQGVFKNLTRLKKVELSYNDLTLIPENTFENCQNLDEIYLGRNLLHMLSKSLFHNLTTLKILDLSYNELTNLPQSLFYNLKNLKELDLRRNNLNTIGDVFTDLISLEKLAFGRMSKSLIYLDISDNKWNDTYTNPGSTGYSALDQLIAINDLILHHNQFTRVPSLLATQELRTLDLRFNKISHFEVAEFIPTKKHSIMIDLRYNQVQILDFSFVEHISQYIIRHYTHVKSDNFYKRNIIKLADNPILCDCNMFDFARYNFREIDLVNIINIELDSSRLCECFFIPFNKTVVIDCSFKKLKAYPQFKLNDNEFHFNQTFLNMRGNNLTMGPHRIDESYDNITKLDLSQNLLTTVSWIPPRLVELNLTSNLLRNLNDNFLGKLRESTALSHLYLRDNPWECSCKSLNMQRFLFQFYHKVNSSDIYCKQQKQFLIKLTNLCYLSFSFSVLILIVFTILLFGSILYSLYYRYQTEIKIYLYARNMCLWFVTEDELDKDKIYDVFVSYANKDEHFVVEHLLPELENSANSFKVCIHIRDWFPGEFIADQVIRSVRDSKRTLVVLSNHFLESVWGKMEFRTAHTQAISEKRARVIVVIFGELDENKLDDELKRYLTTNTYVKWGDKYFWEKLKFALPHNRKVYKKDSGANVYTEDNFVLDRLSSSSI</sequence>
<comment type="subcellular location">
    <subcellularLocation>
        <location evidence="1">Membrane</location>
        <topology evidence="1">Single-pass type I membrane protein</topology>
    </subcellularLocation>
</comment>
<dbReference type="SMART" id="SM00255">
    <property type="entry name" value="TIR"/>
    <property type="match status" value="1"/>
</dbReference>
<dbReference type="FunFam" id="3.40.50.10140:FF:000026">
    <property type="entry name" value="Toll-like receptor 2"/>
    <property type="match status" value="1"/>
</dbReference>
<dbReference type="PRINTS" id="PR00019">
    <property type="entry name" value="LEURICHRPT"/>
</dbReference>
<dbReference type="SMART" id="SM00364">
    <property type="entry name" value="LRR_BAC"/>
    <property type="match status" value="4"/>
</dbReference>
<dbReference type="SUPFAM" id="SSF52058">
    <property type="entry name" value="L domain-like"/>
    <property type="match status" value="2"/>
</dbReference>
<dbReference type="Pfam" id="PF13306">
    <property type="entry name" value="LRR_5"/>
    <property type="match status" value="2"/>
</dbReference>
<evidence type="ECO:0000256" key="11">
    <source>
        <dbReference type="SAM" id="Phobius"/>
    </source>
</evidence>
<evidence type="ECO:0000313" key="14">
    <source>
        <dbReference type="Proteomes" id="UP001566132"/>
    </source>
</evidence>